<evidence type="ECO:0000256" key="1">
    <source>
        <dbReference type="SAM" id="SignalP"/>
    </source>
</evidence>
<keyword evidence="1" id="KW-0732">Signal</keyword>
<reference evidence="2 3" key="1">
    <citation type="journal article" date="2019" name="Int. J. Syst. Evol. Microbiol.">
        <title>The Global Catalogue of Microorganisms (GCM) 10K type strain sequencing project: providing services to taxonomists for standard genome sequencing and annotation.</title>
        <authorList>
            <consortium name="The Broad Institute Genomics Platform"/>
            <consortium name="The Broad Institute Genome Sequencing Center for Infectious Disease"/>
            <person name="Wu L."/>
            <person name="Ma J."/>
        </authorList>
    </citation>
    <scope>NUCLEOTIDE SEQUENCE [LARGE SCALE GENOMIC DNA]</scope>
    <source>
        <strain evidence="2 3">JCM 12696</strain>
    </source>
</reference>
<evidence type="ECO:0000313" key="2">
    <source>
        <dbReference type="EMBL" id="GAA1180238.1"/>
    </source>
</evidence>
<feature type="signal peptide" evidence="1">
    <location>
        <begin position="1"/>
        <end position="23"/>
    </location>
</feature>
<gene>
    <name evidence="2" type="ORF">GCM10009654_41780</name>
</gene>
<dbReference type="Proteomes" id="UP001501371">
    <property type="component" value="Unassembled WGS sequence"/>
</dbReference>
<keyword evidence="3" id="KW-1185">Reference proteome</keyword>
<name>A0ABN1UY06_9ACTN</name>
<comment type="caution">
    <text evidence="2">The sequence shown here is derived from an EMBL/GenBank/DDBJ whole genome shotgun (WGS) entry which is preliminary data.</text>
</comment>
<organism evidence="2 3">
    <name type="scientific">Streptomyces hebeiensis</name>
    <dbReference type="NCBI Taxonomy" id="229486"/>
    <lineage>
        <taxon>Bacteria</taxon>
        <taxon>Bacillati</taxon>
        <taxon>Actinomycetota</taxon>
        <taxon>Actinomycetes</taxon>
        <taxon>Kitasatosporales</taxon>
        <taxon>Streptomycetaceae</taxon>
        <taxon>Streptomyces</taxon>
    </lineage>
</organism>
<feature type="chain" id="PRO_5045512356" description="SH3 domain-containing protein" evidence="1">
    <location>
        <begin position="24"/>
        <end position="126"/>
    </location>
</feature>
<accession>A0ABN1UY06</accession>
<dbReference type="RefSeq" id="WP_344278804.1">
    <property type="nucleotide sequence ID" value="NZ_BAAAKV010000038.1"/>
</dbReference>
<evidence type="ECO:0008006" key="4">
    <source>
        <dbReference type="Google" id="ProtNLM"/>
    </source>
</evidence>
<protein>
    <recommendedName>
        <fullName evidence="4">SH3 domain-containing protein</fullName>
    </recommendedName>
</protein>
<dbReference type="EMBL" id="BAAAKV010000038">
    <property type="protein sequence ID" value="GAA1180238.1"/>
    <property type="molecule type" value="Genomic_DNA"/>
</dbReference>
<proteinExistence type="predicted"/>
<evidence type="ECO:0000313" key="3">
    <source>
        <dbReference type="Proteomes" id="UP001501371"/>
    </source>
</evidence>
<sequence>MRHVLTGAAVGAALVLAGTPATAAPATVSGESAVTCGNAYWPHQPKDGTVGRITKSGSAAAHTGPYGDCTITGYIASGTSVEYDCYVVNDYGNTWTWVRVPNGGGSLGWVYDAYLSGGGSSEPCSR</sequence>